<evidence type="ECO:0000256" key="7">
    <source>
        <dbReference type="ARBA" id="ARBA00023326"/>
    </source>
</evidence>
<evidence type="ECO:0000256" key="8">
    <source>
        <dbReference type="ARBA" id="ARBA00037278"/>
    </source>
</evidence>
<keyword evidence="11" id="KW-1185">Reference proteome</keyword>
<dbReference type="InterPro" id="IPR012334">
    <property type="entry name" value="Pectin_lyas_fold"/>
</dbReference>
<dbReference type="GO" id="GO:0000272">
    <property type="term" value="P:polysaccharide catabolic process"/>
    <property type="evidence" value="ECO:0007669"/>
    <property type="project" value="UniProtKB-KW"/>
</dbReference>
<keyword evidence="6 9" id="KW-0326">Glycosidase</keyword>
<dbReference type="RefSeq" id="WP_071135919.1">
    <property type="nucleotide sequence ID" value="NZ_LT608328.1"/>
</dbReference>
<evidence type="ECO:0008006" key="12">
    <source>
        <dbReference type="Google" id="ProtNLM"/>
    </source>
</evidence>
<dbReference type="AlphaFoldDB" id="A0A1G4G3W1"/>
<dbReference type="Proteomes" id="UP000178485">
    <property type="component" value="Chromosome i"/>
</dbReference>
<keyword evidence="2" id="KW-0677">Repeat</keyword>
<dbReference type="PANTHER" id="PTHR31736">
    <property type="match status" value="1"/>
</dbReference>
<keyword evidence="3 9" id="KW-0378">Hydrolase</keyword>
<evidence type="ECO:0000256" key="3">
    <source>
        <dbReference type="ARBA" id="ARBA00022801"/>
    </source>
</evidence>
<dbReference type="InterPro" id="IPR000743">
    <property type="entry name" value="Glyco_hydro_28"/>
</dbReference>
<dbReference type="GO" id="GO:0004650">
    <property type="term" value="F:polygalacturonase activity"/>
    <property type="evidence" value="ECO:0007669"/>
    <property type="project" value="InterPro"/>
</dbReference>
<protein>
    <recommendedName>
        <fullName evidence="12">Endo-polygalacturonase</fullName>
    </recommendedName>
</protein>
<reference evidence="10 11" key="1">
    <citation type="submission" date="2016-08" db="EMBL/GenBank/DDBJ databases">
        <authorList>
            <person name="Seilhamer J.J."/>
        </authorList>
    </citation>
    <scope>NUCLEOTIDE SEQUENCE [LARGE SCALE GENOMIC DNA]</scope>
    <source>
        <strain evidence="10">ING2-E5A</strain>
    </source>
</reference>
<dbReference type="STRING" id="1642646.ING2E5A_0361"/>
<evidence type="ECO:0000256" key="4">
    <source>
        <dbReference type="ARBA" id="ARBA00023180"/>
    </source>
</evidence>
<keyword evidence="5" id="KW-0119">Carbohydrate metabolism</keyword>
<organism evidence="10 11">
    <name type="scientific">Petrimonas mucosa</name>
    <dbReference type="NCBI Taxonomy" id="1642646"/>
    <lineage>
        <taxon>Bacteria</taxon>
        <taxon>Pseudomonadati</taxon>
        <taxon>Bacteroidota</taxon>
        <taxon>Bacteroidia</taxon>
        <taxon>Bacteroidales</taxon>
        <taxon>Dysgonomonadaceae</taxon>
        <taxon>Petrimonas</taxon>
    </lineage>
</organism>
<dbReference type="KEGG" id="pmuc:ING2E5A_0361"/>
<comment type="function">
    <text evidence="8">Pectinolytic enzyme involved in the degradation of xylogalacturonan (xga), a galacturonan backbone heavily substituted with xylose, and which is one important component of the hairy regions of pectin. Activity requires a galacturonic acid backbone substituted with xylose.</text>
</comment>
<dbReference type="PROSITE" id="PS51257">
    <property type="entry name" value="PROKAR_LIPOPROTEIN"/>
    <property type="match status" value="1"/>
</dbReference>
<evidence type="ECO:0000256" key="9">
    <source>
        <dbReference type="RuleBase" id="RU361169"/>
    </source>
</evidence>
<proteinExistence type="inferred from homology"/>
<keyword evidence="4" id="KW-0325">Glycoprotein</keyword>
<evidence type="ECO:0000256" key="6">
    <source>
        <dbReference type="ARBA" id="ARBA00023295"/>
    </source>
</evidence>
<evidence type="ECO:0000256" key="2">
    <source>
        <dbReference type="ARBA" id="ARBA00022737"/>
    </source>
</evidence>
<dbReference type="Pfam" id="PF00295">
    <property type="entry name" value="Glyco_hydro_28"/>
    <property type="match status" value="1"/>
</dbReference>
<accession>A0A1G4G3W1</accession>
<dbReference type="InterPro" id="IPR011050">
    <property type="entry name" value="Pectin_lyase_fold/virulence"/>
</dbReference>
<evidence type="ECO:0000256" key="1">
    <source>
        <dbReference type="ARBA" id="ARBA00008834"/>
    </source>
</evidence>
<comment type="similarity">
    <text evidence="1 9">Belongs to the glycosyl hydrolase 28 family.</text>
</comment>
<evidence type="ECO:0000313" key="10">
    <source>
        <dbReference type="EMBL" id="SCM55434.1"/>
    </source>
</evidence>
<sequence>MKKNILLLLIICVGISSCKYSKSDVTVYSAPEGEVLNEKYRVSVNGIDVPVFNTRICTEDIQGRHRAGIEALADSAYDIAGFASFDLKKGPAKVNVTVNDPIASAKILPTSFGIIPTIKGKTLTFEVDKPQHVTVEINGDHIRSLHLFVNPEETDIPEPNDPNVIYFGPGIHEITSVPVGDNQTVYIAGGAIVRGVLSENEKDNKGAIFVMRGKNITFRGRGIVDLGAISRVRGSSTMSVNVDGFKLEGVILCNSPGWTVSLRDCNNVHIDNLKLFGHRANADGIDIAACIDVLVENCFIRTWDDLIVVKTYRGVTQDARRIHVRKCVLYNECAHALSIGAEITRDVEDVLFEDCDIIGDHGREWTLRIYHTDAATVKNVRFENIRIEESVQFASLWINSAVWTTDTARGHIEDIVFKNITVNNSGYQLHKEMEFLGYDANHAIKNVLIENVVINGRKLTREDIKINPGIGSKEGIMMNQFVYGVTVR</sequence>
<dbReference type="Gene3D" id="2.160.20.10">
    <property type="entry name" value="Single-stranded right-handed beta-helix, Pectin lyase-like"/>
    <property type="match status" value="1"/>
</dbReference>
<name>A0A1G4G3W1_9BACT</name>
<gene>
    <name evidence="10" type="ORF">ING2E5A_0361</name>
</gene>
<evidence type="ECO:0000313" key="11">
    <source>
        <dbReference type="Proteomes" id="UP000178485"/>
    </source>
</evidence>
<keyword evidence="7" id="KW-0624">Polysaccharide degradation</keyword>
<dbReference type="SUPFAM" id="SSF51126">
    <property type="entry name" value="Pectin lyase-like"/>
    <property type="match status" value="1"/>
</dbReference>
<evidence type="ECO:0000256" key="5">
    <source>
        <dbReference type="ARBA" id="ARBA00023277"/>
    </source>
</evidence>
<dbReference type="EMBL" id="LT608328">
    <property type="protein sequence ID" value="SCM55434.1"/>
    <property type="molecule type" value="Genomic_DNA"/>
</dbReference>
<dbReference type="PANTHER" id="PTHR31736:SF9">
    <property type="entry name" value="ENDO-XYLOGALACTURONAN HYDROLASE A-RELATED"/>
    <property type="match status" value="1"/>
</dbReference>